<accession>A0A2U2PM65</accession>
<dbReference type="AlphaFoldDB" id="A0A2U2PM65"/>
<dbReference type="RefSeq" id="WP_109413916.1">
    <property type="nucleotide sequence ID" value="NZ_QEAS01000001.1"/>
</dbReference>
<dbReference type="InterPro" id="IPR034660">
    <property type="entry name" value="DinB/YfiT-like"/>
</dbReference>
<feature type="domain" description="DinB-like" evidence="1">
    <location>
        <begin position="27"/>
        <end position="163"/>
    </location>
</feature>
<comment type="caution">
    <text evidence="2">The sequence shown here is derived from an EMBL/GenBank/DDBJ whole genome shotgun (WGS) entry which is preliminary data.</text>
</comment>
<keyword evidence="3" id="KW-1185">Reference proteome</keyword>
<sequence>MNRPQPEEYAPVYSNYIDSVTDNVIDQLARQARELPAFLESIPDEKAAHAYAPGKWTVKELLGHLIDTERIMTYRALCIARGETISLPGYDENAYVENSGYKSQDFRKLIAEFRVLREANLYLFRSFGEEELSKTGTANNYNISVRALLFIIAGHINHHRKIITERYL</sequence>
<organism evidence="2 3">
    <name type="scientific">Pararcticibacter amylolyticus</name>
    <dbReference type="NCBI Taxonomy" id="2173175"/>
    <lineage>
        <taxon>Bacteria</taxon>
        <taxon>Pseudomonadati</taxon>
        <taxon>Bacteroidota</taxon>
        <taxon>Sphingobacteriia</taxon>
        <taxon>Sphingobacteriales</taxon>
        <taxon>Sphingobacteriaceae</taxon>
        <taxon>Pararcticibacter</taxon>
    </lineage>
</organism>
<evidence type="ECO:0000313" key="3">
    <source>
        <dbReference type="Proteomes" id="UP000245647"/>
    </source>
</evidence>
<evidence type="ECO:0000313" key="2">
    <source>
        <dbReference type="EMBL" id="PWG82497.1"/>
    </source>
</evidence>
<dbReference type="Gene3D" id="1.20.120.450">
    <property type="entry name" value="dinb family like domain"/>
    <property type="match status" value="1"/>
</dbReference>
<dbReference type="OrthoDB" id="9793216at2"/>
<dbReference type="SUPFAM" id="SSF109854">
    <property type="entry name" value="DinB/YfiT-like putative metalloenzymes"/>
    <property type="match status" value="1"/>
</dbReference>
<evidence type="ECO:0000259" key="1">
    <source>
        <dbReference type="Pfam" id="PF12867"/>
    </source>
</evidence>
<proteinExistence type="predicted"/>
<name>A0A2U2PM65_9SPHI</name>
<gene>
    <name evidence="2" type="ORF">DDR33_01120</name>
</gene>
<dbReference type="InterPro" id="IPR024775">
    <property type="entry name" value="DinB-like"/>
</dbReference>
<dbReference type="Proteomes" id="UP000245647">
    <property type="component" value="Unassembled WGS sequence"/>
</dbReference>
<reference evidence="2 3" key="1">
    <citation type="submission" date="2018-04" db="EMBL/GenBank/DDBJ databases">
        <title>Pedobacter chongqingensis sp. nov., isolated from a rottenly hemp rope.</title>
        <authorList>
            <person name="Cai Y."/>
        </authorList>
    </citation>
    <scope>NUCLEOTIDE SEQUENCE [LARGE SCALE GENOMIC DNA]</scope>
    <source>
        <strain evidence="2 3">FJ4-8</strain>
    </source>
</reference>
<dbReference type="EMBL" id="QEAS01000001">
    <property type="protein sequence ID" value="PWG82497.1"/>
    <property type="molecule type" value="Genomic_DNA"/>
</dbReference>
<protein>
    <recommendedName>
        <fullName evidence="1">DinB-like domain-containing protein</fullName>
    </recommendedName>
</protein>
<dbReference type="Pfam" id="PF12867">
    <property type="entry name" value="DinB_2"/>
    <property type="match status" value="1"/>
</dbReference>